<evidence type="ECO:0000313" key="3">
    <source>
        <dbReference type="Proteomes" id="UP000257076"/>
    </source>
</evidence>
<feature type="region of interest" description="Disordered" evidence="1">
    <location>
        <begin position="21"/>
        <end position="80"/>
    </location>
</feature>
<name>A0A3E0AYU9_9STAP</name>
<feature type="compositionally biased region" description="Basic and acidic residues" evidence="1">
    <location>
        <begin position="37"/>
        <end position="46"/>
    </location>
</feature>
<gene>
    <name evidence="2" type="ORF">DFR63_1246</name>
</gene>
<feature type="compositionally biased region" description="Acidic residues" evidence="1">
    <location>
        <begin position="47"/>
        <end position="63"/>
    </location>
</feature>
<sequence>MKQWMIPLFIIISVVLTACSSGDKTGEDPENNTSEDAVSKPSKETAESEEQDLETEEPPEEEESQPRDSEDTADNEESKENYTAAEHCIMTQLAECENVPPEDQFKAYRDLVADSTLPEAPGSDCLPCAVKYSFEAKYGESDPVNYSILPRSEKMPEDISDPSEFVHQYLFSLPAFFNNHDETALSFYQPDSAGYHALFANKASGNFSNHMTYSVFINSEVENLDGSINIYAYRTYSHINTNGIFEVYARYNLIEQDGRYYLTDYEELENTRIE</sequence>
<comment type="caution">
    <text evidence="2">The sequence shown here is derived from an EMBL/GenBank/DDBJ whole genome shotgun (WGS) entry which is preliminary data.</text>
</comment>
<dbReference type="PROSITE" id="PS51257">
    <property type="entry name" value="PROKAR_LIPOPROTEIN"/>
    <property type="match status" value="1"/>
</dbReference>
<protein>
    <recommendedName>
        <fullName evidence="4">Lipoprotein</fullName>
    </recommendedName>
</protein>
<dbReference type="AlphaFoldDB" id="A0A3E0AYU9"/>
<evidence type="ECO:0000313" key="2">
    <source>
        <dbReference type="EMBL" id="REG24933.1"/>
    </source>
</evidence>
<accession>A0A3E0AYU9</accession>
<dbReference type="Proteomes" id="UP000257076">
    <property type="component" value="Unassembled WGS sequence"/>
</dbReference>
<dbReference type="OrthoDB" id="2390089at2"/>
<feature type="compositionally biased region" description="Basic and acidic residues" evidence="1">
    <location>
        <begin position="64"/>
        <end position="80"/>
    </location>
</feature>
<keyword evidence="3" id="KW-1185">Reference proteome</keyword>
<reference evidence="2 3" key="1">
    <citation type="submission" date="2018-08" db="EMBL/GenBank/DDBJ databases">
        <title>Genomic Encyclopedia of Type Strains, Phase IV (KMG-IV): sequencing the most valuable type-strain genomes for metagenomic binning, comparative biology and taxonomic classification.</title>
        <authorList>
            <person name="Goeker M."/>
        </authorList>
    </citation>
    <scope>NUCLEOTIDE SEQUENCE [LARGE SCALE GENOMIC DNA]</scope>
    <source>
        <strain evidence="2 3">DSM 17274</strain>
    </source>
</reference>
<proteinExistence type="predicted"/>
<dbReference type="RefSeq" id="WP_115885060.1">
    <property type="nucleotide sequence ID" value="NZ_CBCSHX010000002.1"/>
</dbReference>
<organism evidence="2 3">
    <name type="scientific">Jeotgalicoccus halotolerans</name>
    <dbReference type="NCBI Taxonomy" id="157227"/>
    <lineage>
        <taxon>Bacteria</taxon>
        <taxon>Bacillati</taxon>
        <taxon>Bacillota</taxon>
        <taxon>Bacilli</taxon>
        <taxon>Bacillales</taxon>
        <taxon>Staphylococcaceae</taxon>
        <taxon>Jeotgalicoccus</taxon>
    </lineage>
</organism>
<dbReference type="EMBL" id="QUMW01000010">
    <property type="protein sequence ID" value="REG24933.1"/>
    <property type="molecule type" value="Genomic_DNA"/>
</dbReference>
<evidence type="ECO:0008006" key="4">
    <source>
        <dbReference type="Google" id="ProtNLM"/>
    </source>
</evidence>
<evidence type="ECO:0000256" key="1">
    <source>
        <dbReference type="SAM" id="MobiDB-lite"/>
    </source>
</evidence>